<feature type="transmembrane region" description="Helical" evidence="1">
    <location>
        <begin position="52"/>
        <end position="77"/>
    </location>
</feature>
<gene>
    <name evidence="2" type="ORF">K8V15_10720</name>
</gene>
<evidence type="ECO:0000313" key="3">
    <source>
        <dbReference type="Proteomes" id="UP000712713"/>
    </source>
</evidence>
<keyword evidence="1" id="KW-0472">Membrane</keyword>
<dbReference type="EMBL" id="DYZF01000274">
    <property type="protein sequence ID" value="HJE52425.1"/>
    <property type="molecule type" value="Genomic_DNA"/>
</dbReference>
<comment type="caution">
    <text evidence="2">The sequence shown here is derived from an EMBL/GenBank/DDBJ whole genome shotgun (WGS) entry which is preliminary data.</text>
</comment>
<reference evidence="2" key="2">
    <citation type="submission" date="2021-09" db="EMBL/GenBank/DDBJ databases">
        <authorList>
            <person name="Gilroy R."/>
        </authorList>
    </citation>
    <scope>NUCLEOTIDE SEQUENCE</scope>
    <source>
        <strain evidence="2">ChiGjej3B3-7470</strain>
    </source>
</reference>
<reference evidence="2" key="1">
    <citation type="journal article" date="2021" name="PeerJ">
        <title>Extensive microbial diversity within the chicken gut microbiome revealed by metagenomics and culture.</title>
        <authorList>
            <person name="Gilroy R."/>
            <person name="Ravi A."/>
            <person name="Getino M."/>
            <person name="Pursley I."/>
            <person name="Horton D.L."/>
            <person name="Alikhan N.F."/>
            <person name="Baker D."/>
            <person name="Gharbi K."/>
            <person name="Hall N."/>
            <person name="Watson M."/>
            <person name="Adriaenssens E.M."/>
            <person name="Foster-Nyarko E."/>
            <person name="Jarju S."/>
            <person name="Secka A."/>
            <person name="Antonio M."/>
            <person name="Oren A."/>
            <person name="Chaudhuri R.R."/>
            <person name="La Ragione R."/>
            <person name="Hildebrand F."/>
            <person name="Pallen M.J."/>
        </authorList>
    </citation>
    <scope>NUCLEOTIDE SEQUENCE</scope>
    <source>
        <strain evidence="2">ChiGjej3B3-7470</strain>
    </source>
</reference>
<dbReference type="AlphaFoldDB" id="A0A921ERJ8"/>
<keyword evidence="1" id="KW-1133">Transmembrane helix</keyword>
<evidence type="ECO:0008006" key="4">
    <source>
        <dbReference type="Google" id="ProtNLM"/>
    </source>
</evidence>
<name>A0A921ERJ8_9ACTN</name>
<dbReference type="Proteomes" id="UP000712713">
    <property type="component" value="Unassembled WGS sequence"/>
</dbReference>
<feature type="transmembrane region" description="Helical" evidence="1">
    <location>
        <begin position="27"/>
        <end position="46"/>
    </location>
</feature>
<protein>
    <recommendedName>
        <fullName evidence="4">PH domain-containing protein</fullName>
    </recommendedName>
</protein>
<sequence>MPERFAAGLTPLPTAARVTRARGALRWRIISTFISAAIFGAFWWFFGREMSQGWLIGIGILWLASTVFWLVVSIVGLSNAKRDLGRIPEGVAFYLDNTGVEFAWPTQAAVAWDDVSALKLIGRSVGSRGPDVGLFSQGKEVARVPLSFLDATAEVIDSAARAYSLGKASLDVSALNRVV</sequence>
<keyword evidence="1" id="KW-0812">Transmembrane</keyword>
<organism evidence="2 3">
    <name type="scientific">Tessaracoccus flavescens</name>
    <dbReference type="NCBI Taxonomy" id="399497"/>
    <lineage>
        <taxon>Bacteria</taxon>
        <taxon>Bacillati</taxon>
        <taxon>Actinomycetota</taxon>
        <taxon>Actinomycetes</taxon>
        <taxon>Propionibacteriales</taxon>
        <taxon>Propionibacteriaceae</taxon>
        <taxon>Tessaracoccus</taxon>
    </lineage>
</organism>
<proteinExistence type="predicted"/>
<evidence type="ECO:0000313" key="2">
    <source>
        <dbReference type="EMBL" id="HJE52425.1"/>
    </source>
</evidence>
<evidence type="ECO:0000256" key="1">
    <source>
        <dbReference type="SAM" id="Phobius"/>
    </source>
</evidence>
<accession>A0A921ERJ8</accession>